<feature type="transmembrane region" description="Helical" evidence="1">
    <location>
        <begin position="275"/>
        <end position="299"/>
    </location>
</feature>
<feature type="transmembrane region" description="Helical" evidence="1">
    <location>
        <begin position="115"/>
        <end position="135"/>
    </location>
</feature>
<feature type="transmembrane region" description="Helical" evidence="1">
    <location>
        <begin position="224"/>
        <end position="246"/>
    </location>
</feature>
<evidence type="ECO:0000313" key="2">
    <source>
        <dbReference type="EMBL" id="MFA9479910.1"/>
    </source>
</evidence>
<feature type="transmembrane region" description="Helical" evidence="1">
    <location>
        <begin position="33"/>
        <end position="53"/>
    </location>
</feature>
<accession>A0ABV4U8G6</accession>
<feature type="transmembrane region" description="Helical" evidence="1">
    <location>
        <begin position="74"/>
        <end position="103"/>
    </location>
</feature>
<proteinExistence type="predicted"/>
<comment type="caution">
    <text evidence="2">The sequence shown here is derived from an EMBL/GenBank/DDBJ whole genome shotgun (WGS) entry which is preliminary data.</text>
</comment>
<feature type="transmembrane region" description="Helical" evidence="1">
    <location>
        <begin position="180"/>
        <end position="203"/>
    </location>
</feature>
<dbReference type="RefSeq" id="WP_425346836.1">
    <property type="nucleotide sequence ID" value="NZ_JBGUBD010000013.1"/>
</dbReference>
<keyword evidence="1" id="KW-0472">Membrane</keyword>
<dbReference type="Proteomes" id="UP001575105">
    <property type="component" value="Unassembled WGS sequence"/>
</dbReference>
<name>A0ABV4U8G6_9BACT</name>
<feature type="transmembrane region" description="Helical" evidence="1">
    <location>
        <begin position="386"/>
        <end position="407"/>
    </location>
</feature>
<sequence length="410" mass="44383">MLKALGPGILMAGAAIGGSHIVASTQAGAFFGWQLLIVIILVNLFKYPFFLYGERYTAATGETILHGYHRLGRGYLYAFFALNLANAVLNCAGTAFLAASLALNLGLEGVLGEKPLAVIISCICASIIILGRYRLLDKTAKLVIFCLAVSTVTAVLAAALQGPAGDPNYESPSPWTLASIGFLIQFMGWMPAPIDVGAWPSLWMQSREKETGHRATMREAMIDFHLGYITTVVLAVVFLTLGVLVMHGTGADFGETGAQFAHTFISMYANTIGDWATPIVAIAAFTAMFSTALTCVDAWPRSLATCTALALGKEKLFTSLHIIWILLTVVTGIVIITWFTASMGQLLFIAMVVSFATSPVFAYINYRTIQAEWVPLQYRPGPLLRCLSWTGMAFLSISTVAFFYWLIAIR</sequence>
<keyword evidence="3" id="KW-1185">Reference proteome</keyword>
<evidence type="ECO:0000256" key="1">
    <source>
        <dbReference type="SAM" id="Phobius"/>
    </source>
</evidence>
<evidence type="ECO:0000313" key="3">
    <source>
        <dbReference type="Proteomes" id="UP001575105"/>
    </source>
</evidence>
<protein>
    <submittedName>
        <fullName evidence="2">NRAMP family divalent metal transporter</fullName>
    </submittedName>
</protein>
<feature type="transmembrane region" description="Helical" evidence="1">
    <location>
        <begin position="142"/>
        <end position="160"/>
    </location>
</feature>
<feature type="transmembrane region" description="Helical" evidence="1">
    <location>
        <begin position="346"/>
        <end position="366"/>
    </location>
</feature>
<gene>
    <name evidence="2" type="ORF">ACERK3_16625</name>
</gene>
<organism evidence="2 3">
    <name type="scientific">Natronomicrosphaera hydrolytica</name>
    <dbReference type="NCBI Taxonomy" id="3242702"/>
    <lineage>
        <taxon>Bacteria</taxon>
        <taxon>Pseudomonadati</taxon>
        <taxon>Planctomycetota</taxon>
        <taxon>Phycisphaerae</taxon>
        <taxon>Phycisphaerales</taxon>
        <taxon>Phycisphaeraceae</taxon>
        <taxon>Natronomicrosphaera</taxon>
    </lineage>
</organism>
<feature type="transmembrane region" description="Helical" evidence="1">
    <location>
        <begin position="320"/>
        <end position="340"/>
    </location>
</feature>
<dbReference type="EMBL" id="JBGUBD010000013">
    <property type="protein sequence ID" value="MFA9479910.1"/>
    <property type="molecule type" value="Genomic_DNA"/>
</dbReference>
<keyword evidence="1" id="KW-0812">Transmembrane</keyword>
<keyword evidence="1" id="KW-1133">Transmembrane helix</keyword>
<reference evidence="2 3" key="1">
    <citation type="submission" date="2024-08" db="EMBL/GenBank/DDBJ databases">
        <title>Whole-genome sequencing of halo(alkali)philic microorganisms from hypersaline lakes.</title>
        <authorList>
            <person name="Sorokin D.Y."/>
            <person name="Merkel A.Y."/>
            <person name="Messina E."/>
            <person name="Yakimov M."/>
        </authorList>
    </citation>
    <scope>NUCLEOTIDE SEQUENCE [LARGE SCALE GENOMIC DNA]</scope>
    <source>
        <strain evidence="2 3">AB-hyl4</strain>
    </source>
</reference>